<dbReference type="PANTHER" id="PTHR34502">
    <property type="entry name" value="DUF6594 DOMAIN-CONTAINING PROTEIN-RELATED"/>
    <property type="match status" value="1"/>
</dbReference>
<dbReference type="Pfam" id="PF20237">
    <property type="entry name" value="DUF6594"/>
    <property type="match status" value="1"/>
</dbReference>
<evidence type="ECO:0000256" key="1">
    <source>
        <dbReference type="SAM" id="Phobius"/>
    </source>
</evidence>
<evidence type="ECO:0000313" key="4">
    <source>
        <dbReference type="Proteomes" id="UP001321760"/>
    </source>
</evidence>
<feature type="domain" description="DUF6594" evidence="2">
    <location>
        <begin position="53"/>
        <end position="311"/>
    </location>
</feature>
<keyword evidence="1" id="KW-1133">Transmembrane helix</keyword>
<accession>A0AAV9H6V4</accession>
<reference evidence="3" key="1">
    <citation type="journal article" date="2023" name="Mol. Phylogenet. Evol.">
        <title>Genome-scale phylogeny and comparative genomics of the fungal order Sordariales.</title>
        <authorList>
            <person name="Hensen N."/>
            <person name="Bonometti L."/>
            <person name="Westerberg I."/>
            <person name="Brannstrom I.O."/>
            <person name="Guillou S."/>
            <person name="Cros-Aarteil S."/>
            <person name="Calhoun S."/>
            <person name="Haridas S."/>
            <person name="Kuo A."/>
            <person name="Mondo S."/>
            <person name="Pangilinan J."/>
            <person name="Riley R."/>
            <person name="LaButti K."/>
            <person name="Andreopoulos B."/>
            <person name="Lipzen A."/>
            <person name="Chen C."/>
            <person name="Yan M."/>
            <person name="Daum C."/>
            <person name="Ng V."/>
            <person name="Clum A."/>
            <person name="Steindorff A."/>
            <person name="Ohm R.A."/>
            <person name="Martin F."/>
            <person name="Silar P."/>
            <person name="Natvig D.O."/>
            <person name="Lalanne C."/>
            <person name="Gautier V."/>
            <person name="Ament-Velasquez S.L."/>
            <person name="Kruys A."/>
            <person name="Hutchinson M.I."/>
            <person name="Powell A.J."/>
            <person name="Barry K."/>
            <person name="Miller A.N."/>
            <person name="Grigoriev I.V."/>
            <person name="Debuchy R."/>
            <person name="Gladieux P."/>
            <person name="Hiltunen Thoren M."/>
            <person name="Johannesson H."/>
        </authorList>
    </citation>
    <scope>NUCLEOTIDE SEQUENCE</scope>
    <source>
        <strain evidence="3">PSN243</strain>
    </source>
</reference>
<keyword evidence="1" id="KW-0472">Membrane</keyword>
<evidence type="ECO:0000259" key="2">
    <source>
        <dbReference type="Pfam" id="PF20237"/>
    </source>
</evidence>
<name>A0AAV9H6V4_9PEZI</name>
<reference evidence="3" key="2">
    <citation type="submission" date="2023-05" db="EMBL/GenBank/DDBJ databases">
        <authorList>
            <consortium name="Lawrence Berkeley National Laboratory"/>
            <person name="Steindorff A."/>
            <person name="Hensen N."/>
            <person name="Bonometti L."/>
            <person name="Westerberg I."/>
            <person name="Brannstrom I.O."/>
            <person name="Guillou S."/>
            <person name="Cros-Aarteil S."/>
            <person name="Calhoun S."/>
            <person name="Haridas S."/>
            <person name="Kuo A."/>
            <person name="Mondo S."/>
            <person name="Pangilinan J."/>
            <person name="Riley R."/>
            <person name="Labutti K."/>
            <person name="Andreopoulos B."/>
            <person name="Lipzen A."/>
            <person name="Chen C."/>
            <person name="Yanf M."/>
            <person name="Daum C."/>
            <person name="Ng V."/>
            <person name="Clum A."/>
            <person name="Ohm R."/>
            <person name="Martin F."/>
            <person name="Silar P."/>
            <person name="Natvig D."/>
            <person name="Lalanne C."/>
            <person name="Gautier V."/>
            <person name="Ament-Velasquez S.L."/>
            <person name="Kruys A."/>
            <person name="Hutchinson M.I."/>
            <person name="Powell A.J."/>
            <person name="Barry K."/>
            <person name="Miller A.N."/>
            <person name="Grigoriev I.V."/>
            <person name="Debuchy R."/>
            <person name="Gladieux P."/>
            <person name="Thoren M.H."/>
            <person name="Johannesson H."/>
        </authorList>
    </citation>
    <scope>NUCLEOTIDE SEQUENCE</scope>
    <source>
        <strain evidence="3">PSN243</strain>
    </source>
</reference>
<keyword evidence="1" id="KW-0812">Transmembrane</keyword>
<organism evidence="3 4">
    <name type="scientific">Podospora aff. communis PSN243</name>
    <dbReference type="NCBI Taxonomy" id="3040156"/>
    <lineage>
        <taxon>Eukaryota</taxon>
        <taxon>Fungi</taxon>
        <taxon>Dikarya</taxon>
        <taxon>Ascomycota</taxon>
        <taxon>Pezizomycotina</taxon>
        <taxon>Sordariomycetes</taxon>
        <taxon>Sordariomycetidae</taxon>
        <taxon>Sordariales</taxon>
        <taxon>Podosporaceae</taxon>
        <taxon>Podospora</taxon>
    </lineage>
</organism>
<dbReference type="Proteomes" id="UP001321760">
    <property type="component" value="Unassembled WGS sequence"/>
</dbReference>
<comment type="caution">
    <text evidence="3">The sequence shown here is derived from an EMBL/GenBank/DDBJ whole genome shotgun (WGS) entry which is preliminary data.</text>
</comment>
<sequence length="311" mass="35380">MVAIEIEGTGSTGDGNSGYKMAEVIGMREEKTNSTLDVELGRPEPVQSGDRGYAKTAKLMSVHEELAIYRRFTQSNRQNLLYLQAKVISLQNELSKVVLEDRKDDKERAMYDLDWWALAHGRDRDGRRQWRKIKKLMKTLRSYNKALLTEVSLAKLDPPNKHDLVFLKDWFERPEMGNFPIIGANRKAWDVEDDLVAIKPRLTPDPISRWFTNIVFPLYHRWYGERFKKPESHELGSGIYLYSESRLAMVADVLVTVVAALLPLLSTVVLYTLQSDALKLSIIVIFSAVFALALATMTSARRIEVFAATAA</sequence>
<dbReference type="EMBL" id="MU865914">
    <property type="protein sequence ID" value="KAK4455482.1"/>
    <property type="molecule type" value="Genomic_DNA"/>
</dbReference>
<dbReference type="PANTHER" id="PTHR34502:SF5">
    <property type="entry name" value="DUF6594 DOMAIN-CONTAINING PROTEIN"/>
    <property type="match status" value="1"/>
</dbReference>
<keyword evidence="4" id="KW-1185">Reference proteome</keyword>
<proteinExistence type="predicted"/>
<dbReference type="AlphaFoldDB" id="A0AAV9H6V4"/>
<evidence type="ECO:0000313" key="3">
    <source>
        <dbReference type="EMBL" id="KAK4455482.1"/>
    </source>
</evidence>
<gene>
    <name evidence="3" type="ORF">QBC34DRAFT_390025</name>
</gene>
<protein>
    <recommendedName>
        <fullName evidence="2">DUF6594 domain-containing protein</fullName>
    </recommendedName>
</protein>
<dbReference type="InterPro" id="IPR046529">
    <property type="entry name" value="DUF6594"/>
</dbReference>
<feature type="transmembrane region" description="Helical" evidence="1">
    <location>
        <begin position="247"/>
        <end position="271"/>
    </location>
</feature>
<feature type="transmembrane region" description="Helical" evidence="1">
    <location>
        <begin position="277"/>
        <end position="295"/>
    </location>
</feature>